<comment type="caution">
    <text evidence="1">The sequence shown here is derived from an EMBL/GenBank/DDBJ whole genome shotgun (WGS) entry which is preliminary data.</text>
</comment>
<sequence length="65" mass="7008">MAQVKLTVTRGKPNLKDIPIAAGTPIAGSDAMELNIDQTKMSKGDALVMIDNLRARIFNAPWPMA</sequence>
<name>A0A147HVA4_9SPHN</name>
<protein>
    <submittedName>
        <fullName evidence="1">Uncharacterized protein</fullName>
    </submittedName>
</protein>
<organism evidence="1 2">
    <name type="scientific">Sphingomonas sanguinis</name>
    <dbReference type="NCBI Taxonomy" id="33051"/>
    <lineage>
        <taxon>Bacteria</taxon>
        <taxon>Pseudomonadati</taxon>
        <taxon>Pseudomonadota</taxon>
        <taxon>Alphaproteobacteria</taxon>
        <taxon>Sphingomonadales</taxon>
        <taxon>Sphingomonadaceae</taxon>
        <taxon>Sphingomonas</taxon>
    </lineage>
</organism>
<gene>
    <name evidence="1" type="ORF">NS319_12260</name>
</gene>
<dbReference type="AlphaFoldDB" id="A0A147HVA4"/>
<dbReference type="PATRIC" id="fig|33051.3.peg.3689"/>
<dbReference type="Proteomes" id="UP000072867">
    <property type="component" value="Unassembled WGS sequence"/>
</dbReference>
<dbReference type="RefSeq" id="WP_058733854.1">
    <property type="nucleotide sequence ID" value="NZ_JBBCQK010000001.1"/>
</dbReference>
<accession>A0A147HVA4</accession>
<proteinExistence type="predicted"/>
<evidence type="ECO:0000313" key="2">
    <source>
        <dbReference type="Proteomes" id="UP000072867"/>
    </source>
</evidence>
<reference evidence="1 2" key="1">
    <citation type="journal article" date="2016" name="Front. Microbiol.">
        <title>Genomic Resource of Rice Seed Associated Bacteria.</title>
        <authorList>
            <person name="Midha S."/>
            <person name="Bansal K."/>
            <person name="Sharma S."/>
            <person name="Kumar N."/>
            <person name="Patil P.P."/>
            <person name="Chaudhry V."/>
            <person name="Patil P.B."/>
        </authorList>
    </citation>
    <scope>NUCLEOTIDE SEQUENCE [LARGE SCALE GENOMIC DNA]</scope>
    <source>
        <strain evidence="1 2">NS319</strain>
    </source>
</reference>
<evidence type="ECO:0000313" key="1">
    <source>
        <dbReference type="EMBL" id="KTT68803.1"/>
    </source>
</evidence>
<dbReference type="EMBL" id="LDTD01000086">
    <property type="protein sequence ID" value="KTT68803.1"/>
    <property type="molecule type" value="Genomic_DNA"/>
</dbReference>